<keyword evidence="3" id="KW-1185">Reference proteome</keyword>
<dbReference type="GO" id="GO:0016757">
    <property type="term" value="F:glycosyltransferase activity"/>
    <property type="evidence" value="ECO:0007669"/>
    <property type="project" value="UniProtKB-KW"/>
</dbReference>
<sequence length="359" mass="40494">MFLTAACAYSNNEDCKLIINKNNFQGMEFAKENGGFSEIILIDDFNEKFSSLFVWFRWKQIYKITKIIKGSKEIFCVSQGRIESGNIGILAAKITGLKVVSYIPMVHSHQEMGGSGVLNKVKDLLCGLLYALPDVFITISPAVFSALTKLSNAKVFVVENFVQQKIIEDGFNPPERINDDCYKLVIPGRLLNKQKGQLDFIQAFQEIKNKSKKDIICYIVGDGPDREIIENEIVKYNLSSSIYVLGNRNDLLNIISCCDLVVLPSRFEGVPLVLLEAAQLNKKIVASDIVGFNDYLSSQYLFTASDKTSLIKCITANIKNDSELVTYKQELVDLLKRNEAIYKDEFLDVIEVIKKEYIV</sequence>
<comment type="caution">
    <text evidence="2">The sequence shown here is derived from an EMBL/GenBank/DDBJ whole genome shotgun (WGS) entry which is preliminary data.</text>
</comment>
<evidence type="ECO:0000313" key="2">
    <source>
        <dbReference type="EMBL" id="MEL0553765.1"/>
    </source>
</evidence>
<dbReference type="Proteomes" id="UP001312893">
    <property type="component" value="Unassembled WGS sequence"/>
</dbReference>
<gene>
    <name evidence="2" type="ORF">QFI96_018925</name>
</gene>
<keyword evidence="2" id="KW-0328">Glycosyltransferase</keyword>
<feature type="domain" description="Glycosyl transferase family 1" evidence="1">
    <location>
        <begin position="175"/>
        <end position="321"/>
    </location>
</feature>
<proteinExistence type="predicted"/>
<organism evidence="2 3">
    <name type="scientific">Raoultella lignicola</name>
    <dbReference type="NCBI Taxonomy" id="3040939"/>
    <lineage>
        <taxon>Bacteria</taxon>
        <taxon>Pseudomonadati</taxon>
        <taxon>Pseudomonadota</taxon>
        <taxon>Gammaproteobacteria</taxon>
        <taxon>Enterobacterales</taxon>
        <taxon>Enterobacteriaceae</taxon>
        <taxon>Klebsiella/Raoultella group</taxon>
        <taxon>Raoultella</taxon>
    </lineage>
</organism>
<accession>A0ABU9FCS6</accession>
<dbReference type="Pfam" id="PF00534">
    <property type="entry name" value="Glycos_transf_1"/>
    <property type="match status" value="1"/>
</dbReference>
<dbReference type="InterPro" id="IPR001296">
    <property type="entry name" value="Glyco_trans_1"/>
</dbReference>
<dbReference type="Gene3D" id="3.40.50.2000">
    <property type="entry name" value="Glycogen Phosphorylase B"/>
    <property type="match status" value="2"/>
</dbReference>
<dbReference type="EMBL" id="JARXNK020000105">
    <property type="protein sequence ID" value="MEL0553765.1"/>
    <property type="molecule type" value="Genomic_DNA"/>
</dbReference>
<dbReference type="SUPFAM" id="SSF53756">
    <property type="entry name" value="UDP-Glycosyltransferase/glycogen phosphorylase"/>
    <property type="match status" value="1"/>
</dbReference>
<dbReference type="RefSeq" id="WP_331851490.1">
    <property type="nucleotide sequence ID" value="NZ_JARXNK020000105.1"/>
</dbReference>
<reference evidence="2 3" key="1">
    <citation type="submission" date="2024-04" db="EMBL/GenBank/DDBJ databases">
        <title>Two novel Raoultella species associated with bleeding cankers of broadleaf hosts, Raoultella scottia sp. nov. and Raoultella lignicola sp. nov.</title>
        <authorList>
            <person name="Brady C.L."/>
        </authorList>
    </citation>
    <scope>NUCLEOTIDE SEQUENCE [LARGE SCALE GENOMIC DNA]</scope>
    <source>
        <strain evidence="2 3">TW_WC1a.1</strain>
    </source>
</reference>
<evidence type="ECO:0000259" key="1">
    <source>
        <dbReference type="Pfam" id="PF00534"/>
    </source>
</evidence>
<protein>
    <submittedName>
        <fullName evidence="2">Glycosyltransferase</fullName>
        <ecNumber evidence="2">2.4.-.-</ecNumber>
    </submittedName>
</protein>
<evidence type="ECO:0000313" key="3">
    <source>
        <dbReference type="Proteomes" id="UP001312893"/>
    </source>
</evidence>
<name>A0ABU9FCS6_9ENTR</name>
<keyword evidence="2" id="KW-0808">Transferase</keyword>
<dbReference type="PANTHER" id="PTHR12526">
    <property type="entry name" value="GLYCOSYLTRANSFERASE"/>
    <property type="match status" value="1"/>
</dbReference>
<dbReference type="EC" id="2.4.-.-" evidence="2"/>